<keyword evidence="2" id="KW-1185">Reference proteome</keyword>
<gene>
    <name evidence="1" type="ORF">ACFO5Q_13965</name>
</gene>
<dbReference type="Proteomes" id="UP001595776">
    <property type="component" value="Unassembled WGS sequence"/>
</dbReference>
<organism evidence="1 2">
    <name type="scientific">Kordiimonas lipolytica</name>
    <dbReference type="NCBI Taxonomy" id="1662421"/>
    <lineage>
        <taxon>Bacteria</taxon>
        <taxon>Pseudomonadati</taxon>
        <taxon>Pseudomonadota</taxon>
        <taxon>Alphaproteobacteria</taxon>
        <taxon>Kordiimonadales</taxon>
        <taxon>Kordiimonadaceae</taxon>
        <taxon>Kordiimonas</taxon>
    </lineage>
</organism>
<evidence type="ECO:0000313" key="2">
    <source>
        <dbReference type="Proteomes" id="UP001595776"/>
    </source>
</evidence>
<name>A0ABV8UE82_9PROT</name>
<dbReference type="EMBL" id="JBHSCR010000014">
    <property type="protein sequence ID" value="MFC4348955.1"/>
    <property type="molecule type" value="Genomic_DNA"/>
</dbReference>
<accession>A0ABV8UE82</accession>
<evidence type="ECO:0000313" key="1">
    <source>
        <dbReference type="EMBL" id="MFC4348955.1"/>
    </source>
</evidence>
<comment type="caution">
    <text evidence="1">The sequence shown here is derived from an EMBL/GenBank/DDBJ whole genome shotgun (WGS) entry which is preliminary data.</text>
</comment>
<protein>
    <submittedName>
        <fullName evidence="1">Uncharacterized protein</fullName>
    </submittedName>
</protein>
<dbReference type="RefSeq" id="WP_068143654.1">
    <property type="nucleotide sequence ID" value="NZ_JBHSCR010000014.1"/>
</dbReference>
<reference evidence="2" key="1">
    <citation type="journal article" date="2019" name="Int. J. Syst. Evol. Microbiol.">
        <title>The Global Catalogue of Microorganisms (GCM) 10K type strain sequencing project: providing services to taxonomists for standard genome sequencing and annotation.</title>
        <authorList>
            <consortium name="The Broad Institute Genomics Platform"/>
            <consortium name="The Broad Institute Genome Sequencing Center for Infectious Disease"/>
            <person name="Wu L."/>
            <person name="Ma J."/>
        </authorList>
    </citation>
    <scope>NUCLEOTIDE SEQUENCE [LARGE SCALE GENOMIC DNA]</scope>
    <source>
        <strain evidence="2">CGMCC 1.15304</strain>
    </source>
</reference>
<proteinExistence type="predicted"/>
<sequence>MSIPQSEVPKHWNYFLMLENDLAQIARYIEFHEDNYETYSLELSRLLVSACGEVDAAMKQICSSLGKKLPANPNIETYREVVSELLPKFASKEVSIPRFGLMLTPWSNWLDDEPKRPNWWKGHNGIKHSRHTEFQEGNLKNVLNAMGALYIALACFYSRRGEEHRLPPVPSLYFPKGFYGGETFAAGFFFYNFIDFH</sequence>